<evidence type="ECO:0000313" key="2">
    <source>
        <dbReference type="Proteomes" id="UP000564704"/>
    </source>
</evidence>
<dbReference type="InterPro" id="IPR021333">
    <property type="entry name" value="DUF2946"/>
</dbReference>
<accession>A0A844CY34</accession>
<dbReference type="Pfam" id="PF11162">
    <property type="entry name" value="DUF2946"/>
    <property type="match status" value="1"/>
</dbReference>
<dbReference type="AlphaFoldDB" id="A0A844CY34"/>
<gene>
    <name evidence="1" type="ORF">FDP25_05925</name>
</gene>
<name>A0A844CY34_9RHOB</name>
<dbReference type="EMBL" id="SZWE01000001">
    <property type="protein sequence ID" value="MRU14964.1"/>
    <property type="molecule type" value="Genomic_DNA"/>
</dbReference>
<sequence length="134" mass="14161">MWSRPLMIASLDRFVAFVLSVLLAVQVAVAFLPVPSAAVEDDGGFSLILCTGDGPRTITLPADKAGNSPPASPSDLNGHCPLCILSADIPACDFDPVVVARVVKRLNYRVNATSQTHGRIAERPNAIRAPPFAI</sequence>
<keyword evidence="2" id="KW-1185">Reference proteome</keyword>
<protein>
    <submittedName>
        <fullName evidence="1">DUF2946 domain-containing protein</fullName>
    </submittedName>
</protein>
<comment type="caution">
    <text evidence="1">The sequence shown here is derived from an EMBL/GenBank/DDBJ whole genome shotgun (WGS) entry which is preliminary data.</text>
</comment>
<organism evidence="1 2">
    <name type="scientific">Roseovarius bejariae</name>
    <dbReference type="NCBI Taxonomy" id="2576383"/>
    <lineage>
        <taxon>Bacteria</taxon>
        <taxon>Pseudomonadati</taxon>
        <taxon>Pseudomonadota</taxon>
        <taxon>Alphaproteobacteria</taxon>
        <taxon>Rhodobacterales</taxon>
        <taxon>Roseobacteraceae</taxon>
        <taxon>Roseovarius</taxon>
    </lineage>
</organism>
<proteinExistence type="predicted"/>
<reference evidence="1 2" key="1">
    <citation type="submission" date="2019-05" db="EMBL/GenBank/DDBJ databases">
        <title>Roseovarius bejariae sp. nov., a moderately halophylic bacterium isolated from a saline soil in Rambla Salada (Murcia).</title>
        <authorList>
            <person name="Castro D.J."/>
            <person name="Gomez-Altuve A."/>
            <person name="Reina J.C."/>
            <person name="Rodriguez M."/>
            <person name="Sampedro I."/>
            <person name="Llamas I."/>
            <person name="Martinez-Checa F."/>
        </authorList>
    </citation>
    <scope>NUCLEOTIDE SEQUENCE [LARGE SCALE GENOMIC DNA]</scope>
    <source>
        <strain evidence="1 2">A21</strain>
    </source>
</reference>
<evidence type="ECO:0000313" key="1">
    <source>
        <dbReference type="EMBL" id="MRU14964.1"/>
    </source>
</evidence>
<dbReference type="OrthoDB" id="7746083at2"/>
<dbReference type="Proteomes" id="UP000564704">
    <property type="component" value="Unassembled WGS sequence"/>
</dbReference>